<dbReference type="Proteomes" id="UP000190626">
    <property type="component" value="Unassembled WGS sequence"/>
</dbReference>
<organism evidence="1 2">
    <name type="scientific">Paenibacillus ferrarius</name>
    <dbReference type="NCBI Taxonomy" id="1469647"/>
    <lineage>
        <taxon>Bacteria</taxon>
        <taxon>Bacillati</taxon>
        <taxon>Bacillota</taxon>
        <taxon>Bacilli</taxon>
        <taxon>Bacillales</taxon>
        <taxon>Paenibacillaceae</taxon>
        <taxon>Paenibacillus</taxon>
    </lineage>
</organism>
<sequence length="128" mass="14670">MSNRPTAEEIDKARELALLEILRDIVCNNRDDLKLSSMTLKSLYVSTTDAVIDDINNDIRKIKLLLKQSEANLSKERSNENELSYVLHCRGYTEKFSILKGTAKPELGVLLKKYVQKIEKLLFEIGKK</sequence>
<keyword evidence="2" id="KW-1185">Reference proteome</keyword>
<dbReference type="InterPro" id="IPR058600">
    <property type="entry name" value="YhjD-like"/>
</dbReference>
<evidence type="ECO:0000313" key="2">
    <source>
        <dbReference type="Proteomes" id="UP000190626"/>
    </source>
</evidence>
<accession>A0A1V4HSK0</accession>
<dbReference type="AlphaFoldDB" id="A0A1V4HSK0"/>
<name>A0A1V4HSK0_9BACL</name>
<evidence type="ECO:0000313" key="1">
    <source>
        <dbReference type="EMBL" id="OPH61857.1"/>
    </source>
</evidence>
<dbReference type="Pfam" id="PF26325">
    <property type="entry name" value="YhjD"/>
    <property type="match status" value="1"/>
</dbReference>
<dbReference type="EMBL" id="MBTG01000001">
    <property type="protein sequence ID" value="OPH61857.1"/>
    <property type="molecule type" value="Genomic_DNA"/>
</dbReference>
<protein>
    <submittedName>
        <fullName evidence="1">Uncharacterized protein</fullName>
    </submittedName>
</protein>
<comment type="caution">
    <text evidence="1">The sequence shown here is derived from an EMBL/GenBank/DDBJ whole genome shotgun (WGS) entry which is preliminary data.</text>
</comment>
<reference evidence="2" key="1">
    <citation type="submission" date="2016-07" db="EMBL/GenBank/DDBJ databases">
        <authorList>
            <person name="Florea S."/>
            <person name="Webb J.S."/>
            <person name="Jaromczyk J."/>
            <person name="Schardl C.L."/>
        </authorList>
    </citation>
    <scope>NUCLEOTIDE SEQUENCE [LARGE SCALE GENOMIC DNA]</scope>
    <source>
        <strain evidence="2">CY1</strain>
    </source>
</reference>
<proteinExistence type="predicted"/>
<dbReference type="RefSeq" id="WP_079408857.1">
    <property type="nucleotide sequence ID" value="NZ_MBTG01000001.1"/>
</dbReference>
<gene>
    <name evidence="1" type="ORF">BC351_01035</name>
</gene>